<comment type="similarity">
    <text evidence="2">Belongs to the ROK (NagC/XylR) family.</text>
</comment>
<evidence type="ECO:0000313" key="4">
    <source>
        <dbReference type="EMBL" id="MFD2706272.1"/>
    </source>
</evidence>
<dbReference type="RefSeq" id="WP_380713572.1">
    <property type="nucleotide sequence ID" value="NZ_JBHUML010000003.1"/>
</dbReference>
<keyword evidence="5" id="KW-1185">Reference proteome</keyword>
<evidence type="ECO:0000256" key="1">
    <source>
        <dbReference type="ARBA" id="ARBA00002486"/>
    </source>
</evidence>
<dbReference type="InterPro" id="IPR000600">
    <property type="entry name" value="ROK"/>
</dbReference>
<dbReference type="Gene3D" id="1.10.10.10">
    <property type="entry name" value="Winged helix-like DNA-binding domain superfamily/Winged helix DNA-binding domain"/>
    <property type="match status" value="1"/>
</dbReference>
<evidence type="ECO:0000256" key="3">
    <source>
        <dbReference type="ARBA" id="ARBA00022629"/>
    </source>
</evidence>
<dbReference type="SUPFAM" id="SSF46785">
    <property type="entry name" value="Winged helix' DNA-binding domain"/>
    <property type="match status" value="1"/>
</dbReference>
<comment type="caution">
    <text evidence="4">The sequence shown here is derived from an EMBL/GenBank/DDBJ whole genome shotgun (WGS) entry which is preliminary data.</text>
</comment>
<dbReference type="PANTHER" id="PTHR18964">
    <property type="entry name" value="ROK (REPRESSOR, ORF, KINASE) FAMILY"/>
    <property type="match status" value="1"/>
</dbReference>
<gene>
    <name evidence="4" type="ORF">ACFSUB_12420</name>
</gene>
<keyword evidence="3" id="KW-0119">Carbohydrate metabolism</keyword>
<proteinExistence type="inferred from homology"/>
<dbReference type="InterPro" id="IPR043129">
    <property type="entry name" value="ATPase_NBD"/>
</dbReference>
<accession>A0ABW5T2R6</accession>
<dbReference type="Gene3D" id="3.30.420.40">
    <property type="match status" value="2"/>
</dbReference>
<reference evidence="5" key="1">
    <citation type="journal article" date="2019" name="Int. J. Syst. Evol. Microbiol.">
        <title>The Global Catalogue of Microorganisms (GCM) 10K type strain sequencing project: providing services to taxonomists for standard genome sequencing and annotation.</title>
        <authorList>
            <consortium name="The Broad Institute Genomics Platform"/>
            <consortium name="The Broad Institute Genome Sequencing Center for Infectious Disease"/>
            <person name="Wu L."/>
            <person name="Ma J."/>
        </authorList>
    </citation>
    <scope>NUCLEOTIDE SEQUENCE [LARGE SCALE GENOMIC DNA]</scope>
    <source>
        <strain evidence="5">KCTC 33792</strain>
    </source>
</reference>
<dbReference type="SUPFAM" id="SSF53067">
    <property type="entry name" value="Actin-like ATPase domain"/>
    <property type="match status" value="1"/>
</dbReference>
<dbReference type="EMBL" id="JBHUML010000003">
    <property type="protein sequence ID" value="MFD2706272.1"/>
    <property type="molecule type" value="Genomic_DNA"/>
</dbReference>
<dbReference type="InterPro" id="IPR036390">
    <property type="entry name" value="WH_DNA-bd_sf"/>
</dbReference>
<name>A0ABW5T2R6_9BACI</name>
<evidence type="ECO:0000313" key="5">
    <source>
        <dbReference type="Proteomes" id="UP001597520"/>
    </source>
</evidence>
<evidence type="ECO:0000256" key="2">
    <source>
        <dbReference type="ARBA" id="ARBA00006479"/>
    </source>
</evidence>
<keyword evidence="3" id="KW-0859">Xylose metabolism</keyword>
<comment type="function">
    <text evidence="1">Transcriptional repressor of xylose-utilizing enzymes.</text>
</comment>
<dbReference type="InterPro" id="IPR036388">
    <property type="entry name" value="WH-like_DNA-bd_sf"/>
</dbReference>
<protein>
    <submittedName>
        <fullName evidence="4">ROK family protein</fullName>
    </submittedName>
</protein>
<dbReference type="Pfam" id="PF00480">
    <property type="entry name" value="ROK"/>
    <property type="match status" value="1"/>
</dbReference>
<sequence>MIKELLGRHSPKFHGMKEVYRVIHQENPVTKAKLLERTNMTQTTVVRHLEELKQYGLIRIASYDESSGGRPPALYDIEPEAAFIIGIALSRAETTVTIADMSFQPVAEETFAMTENHTPAFTLSLLKQTITSLLKQHHIDNVDILGIGIGTVGPLDREEGVMYPDGFTAPGWEEVSIVAEMQEAFQMDVFLENGANTAALYESLRHRFGRESILYCISGWGLRCGVLANGTIMQSRKGDATSFGNMIIDASSGRTLSSFISYHHLAGETQRSMQIPETKTDKNDVMQYVLQELENRNPMVESIVLSSAYYYGVGLANMINVLHPEIVVLSSELIKLSPAYYEKVIQTAECFISQTDQQRPVFQRAEDNVNPTAVGACVLAFHSTFI</sequence>
<organism evidence="4 5">
    <name type="scientific">Salibacterium lacus</name>
    <dbReference type="NCBI Taxonomy" id="1898109"/>
    <lineage>
        <taxon>Bacteria</taxon>
        <taxon>Bacillati</taxon>
        <taxon>Bacillota</taxon>
        <taxon>Bacilli</taxon>
        <taxon>Bacillales</taxon>
        <taxon>Bacillaceae</taxon>
    </lineage>
</organism>
<dbReference type="PANTHER" id="PTHR18964:SF149">
    <property type="entry name" value="BIFUNCTIONAL UDP-N-ACETYLGLUCOSAMINE 2-EPIMERASE_N-ACETYLMANNOSAMINE KINASE"/>
    <property type="match status" value="1"/>
</dbReference>
<dbReference type="Proteomes" id="UP001597520">
    <property type="component" value="Unassembled WGS sequence"/>
</dbReference>